<keyword evidence="2" id="KW-0285">Flavoprotein</keyword>
<accession>A0ABY0IGH7</accession>
<reference evidence="7" key="1">
    <citation type="journal article" date="2019" name="Int. J. Syst. Evol. Microbiol.">
        <title>Halobacteriovorax valvorus sp. nov., a novel prokaryotic predator isolated from coastal seawater of China.</title>
        <authorList>
            <person name="Chen M.-X."/>
        </authorList>
    </citation>
    <scope>NUCLEOTIDE SEQUENCE [LARGE SCALE GENOMIC DNA]</scope>
    <source>
        <strain evidence="7">BL9</strain>
    </source>
</reference>
<evidence type="ECO:0000256" key="3">
    <source>
        <dbReference type="ARBA" id="ARBA00022643"/>
    </source>
</evidence>
<proteinExistence type="inferred from homology"/>
<comment type="caution">
    <text evidence="6">The sequence shown here is derived from an EMBL/GenBank/DDBJ whole genome shotgun (WGS) entry which is preliminary data.</text>
</comment>
<organism evidence="6 7">
    <name type="scientific">Halobacteriovorax vibrionivorans</name>
    <dbReference type="NCBI Taxonomy" id="2152716"/>
    <lineage>
        <taxon>Bacteria</taxon>
        <taxon>Pseudomonadati</taxon>
        <taxon>Bdellovibrionota</taxon>
        <taxon>Bacteriovoracia</taxon>
        <taxon>Bacteriovoracales</taxon>
        <taxon>Halobacteriovoraceae</taxon>
        <taxon>Halobacteriovorax</taxon>
    </lineage>
</organism>
<evidence type="ECO:0000256" key="1">
    <source>
        <dbReference type="ARBA" id="ARBA00001917"/>
    </source>
</evidence>
<keyword evidence="7" id="KW-1185">Reference proteome</keyword>
<evidence type="ECO:0000259" key="5">
    <source>
        <dbReference type="Pfam" id="PF01613"/>
    </source>
</evidence>
<feature type="domain" description="Flavin reductase like" evidence="5">
    <location>
        <begin position="37"/>
        <end position="169"/>
    </location>
</feature>
<dbReference type="InterPro" id="IPR012349">
    <property type="entry name" value="Split_barrel_FMN-bd"/>
</dbReference>
<dbReference type="EMBL" id="QDKL01000002">
    <property type="protein sequence ID" value="RZF21619.1"/>
    <property type="molecule type" value="Genomic_DNA"/>
</dbReference>
<dbReference type="PANTHER" id="PTHR33798">
    <property type="entry name" value="FLAVOPROTEIN OXYGENASE"/>
    <property type="match status" value="1"/>
</dbReference>
<keyword evidence="3" id="KW-0288">FMN</keyword>
<evidence type="ECO:0000256" key="2">
    <source>
        <dbReference type="ARBA" id="ARBA00022630"/>
    </source>
</evidence>
<evidence type="ECO:0000313" key="6">
    <source>
        <dbReference type="EMBL" id="RZF21619.1"/>
    </source>
</evidence>
<evidence type="ECO:0000313" key="7">
    <source>
        <dbReference type="Proteomes" id="UP000443582"/>
    </source>
</evidence>
<dbReference type="PANTHER" id="PTHR33798:SF5">
    <property type="entry name" value="FLAVIN REDUCTASE LIKE DOMAIN-CONTAINING PROTEIN"/>
    <property type="match status" value="1"/>
</dbReference>
<protein>
    <submittedName>
        <fullName evidence="6">Flavin reductase family protein</fullName>
    </submittedName>
</protein>
<dbReference type="SUPFAM" id="SSF50475">
    <property type="entry name" value="FMN-binding split barrel"/>
    <property type="match status" value="1"/>
</dbReference>
<dbReference type="Pfam" id="PF01613">
    <property type="entry name" value="Flavin_Reduct"/>
    <property type="match status" value="1"/>
</dbReference>
<gene>
    <name evidence="6" type="ORF">DAY19_07990</name>
</gene>
<dbReference type="Proteomes" id="UP000443582">
    <property type="component" value="Unassembled WGS sequence"/>
</dbReference>
<comment type="similarity">
    <text evidence="4">Belongs to the flavoredoxin family.</text>
</comment>
<dbReference type="Gene3D" id="2.30.110.10">
    <property type="entry name" value="Electron Transport, Fmn-binding Protein, Chain A"/>
    <property type="match status" value="1"/>
</dbReference>
<evidence type="ECO:0000256" key="4">
    <source>
        <dbReference type="ARBA" id="ARBA00038054"/>
    </source>
</evidence>
<name>A0ABY0IGH7_9BACT</name>
<dbReference type="RefSeq" id="WP_115361183.1">
    <property type="nucleotide sequence ID" value="NZ_QDKL01000002.1"/>
</dbReference>
<comment type="cofactor">
    <cofactor evidence="1">
        <name>FMN</name>
        <dbReference type="ChEBI" id="CHEBI:58210"/>
    </cofactor>
</comment>
<sequence>MVKDNIKRISEEDFKAFDDRKRVKVINSLSGFKSANLIGTINNQGQTNLSVVSSVVHLGASPALIGMVIRPDVSRRDTLNNIRENGEFTINHINEEIVEKAHQTSARYPQDVSEFNACKLTEEIKDNFKAPFVAESKIKFSVKFVREIKIEENGTHFIIGEIKNVYLPESCICDDGHIDIHLAQTVCVSGLDSYSKPKHIGRLSYAKPDKALHWIK</sequence>
<dbReference type="InterPro" id="IPR002563">
    <property type="entry name" value="Flavin_Rdtase-like_dom"/>
</dbReference>